<organism evidence="2 3">
    <name type="scientific">Ditylenchus destructor</name>
    <dbReference type="NCBI Taxonomy" id="166010"/>
    <lineage>
        <taxon>Eukaryota</taxon>
        <taxon>Metazoa</taxon>
        <taxon>Ecdysozoa</taxon>
        <taxon>Nematoda</taxon>
        <taxon>Chromadorea</taxon>
        <taxon>Rhabditida</taxon>
        <taxon>Tylenchina</taxon>
        <taxon>Tylenchomorpha</taxon>
        <taxon>Sphaerularioidea</taxon>
        <taxon>Anguinidae</taxon>
        <taxon>Anguininae</taxon>
        <taxon>Ditylenchus</taxon>
    </lineage>
</organism>
<feature type="transmembrane region" description="Helical" evidence="1">
    <location>
        <begin position="78"/>
        <end position="97"/>
    </location>
</feature>
<feature type="transmembrane region" description="Helical" evidence="1">
    <location>
        <begin position="109"/>
        <end position="127"/>
    </location>
</feature>
<keyword evidence="1" id="KW-1133">Transmembrane helix</keyword>
<name>A0AAD4QW94_9BILA</name>
<proteinExistence type="predicted"/>
<keyword evidence="1" id="KW-0812">Transmembrane</keyword>
<accession>A0AAD4QW94</accession>
<keyword evidence="3" id="KW-1185">Reference proteome</keyword>
<evidence type="ECO:0000313" key="2">
    <source>
        <dbReference type="EMBL" id="KAI1693583.1"/>
    </source>
</evidence>
<feature type="transmembrane region" description="Helical" evidence="1">
    <location>
        <begin position="134"/>
        <end position="154"/>
    </location>
</feature>
<dbReference type="AlphaFoldDB" id="A0AAD4QW94"/>
<comment type="caution">
    <text evidence="2">The sequence shown here is derived from an EMBL/GenBank/DDBJ whole genome shotgun (WGS) entry which is preliminary data.</text>
</comment>
<dbReference type="EMBL" id="JAKKPZ010000611">
    <property type="protein sequence ID" value="KAI1693583.1"/>
    <property type="molecule type" value="Genomic_DNA"/>
</dbReference>
<protein>
    <submittedName>
        <fullName evidence="2">Uncharacterized protein</fullName>
    </submittedName>
</protein>
<keyword evidence="1" id="KW-0472">Membrane</keyword>
<sequence length="327" mass="34612">MFMPLRIDHHGWQLACLALTLAGIADPKGARGGVIVGLSSAASLTIGLELLPYCAIAGAIVTLRWVWDGGEVRRMQAYALSLAGGSTIGFAVFASNANYAMRCDALTPVWLSVTIAAGLLLFAISLLNPANRVARLGLAAVAGAAIAGGFAALFPQCLSRPRACATDLPPQLCDGVPDRGSSGDRDHRRRRRSLARPCIGGAADQLDRDRAVHRLRRSDAAMADPCRTGGAAARHPRRDCGGVDDRAVVPQSEVYGGTRRRRGVAFLLFSGLFTGFVVKYVKVDKPQKARSVVNRANARCASAPGMSLIDRSLPPATLFTMSIWGHG</sequence>
<evidence type="ECO:0000313" key="3">
    <source>
        <dbReference type="Proteomes" id="UP001201812"/>
    </source>
</evidence>
<reference evidence="2" key="1">
    <citation type="submission" date="2022-01" db="EMBL/GenBank/DDBJ databases">
        <title>Genome Sequence Resource for Two Populations of Ditylenchus destructor, the Migratory Endoparasitic Phytonematode.</title>
        <authorList>
            <person name="Zhang H."/>
            <person name="Lin R."/>
            <person name="Xie B."/>
        </authorList>
    </citation>
    <scope>NUCLEOTIDE SEQUENCE</scope>
    <source>
        <strain evidence="2">BazhouSP</strain>
    </source>
</reference>
<evidence type="ECO:0000256" key="1">
    <source>
        <dbReference type="SAM" id="Phobius"/>
    </source>
</evidence>
<gene>
    <name evidence="2" type="ORF">DdX_20594</name>
</gene>
<dbReference type="Proteomes" id="UP001201812">
    <property type="component" value="Unassembled WGS sequence"/>
</dbReference>
<feature type="transmembrane region" description="Helical" evidence="1">
    <location>
        <begin position="42"/>
        <end position="66"/>
    </location>
</feature>